<dbReference type="PANTHER" id="PTHR46082">
    <property type="entry name" value="ATP/GTP-BINDING PROTEIN-RELATED"/>
    <property type="match status" value="1"/>
</dbReference>
<dbReference type="InterPro" id="IPR027417">
    <property type="entry name" value="P-loop_NTPase"/>
</dbReference>
<dbReference type="GO" id="GO:0003824">
    <property type="term" value="F:catalytic activity"/>
    <property type="evidence" value="ECO:0007669"/>
    <property type="project" value="InterPro"/>
</dbReference>
<dbReference type="OrthoDB" id="194358at2759"/>
<sequence length="1190" mass="131560">MPSFDISTYQVAATLLLDERHDDLLSQDQADPNTYTLGRIGNHHVVIACLPSGQYGTTSASMVANHMVRTFSTSLRVGLMVGIGGGIPSKLNDVRLGDIVVSHPDGTSGGVIQYDLGSTLSDGSYKCAECGRDGVITRSARPSDDPVVHYGVIASGNSVIKSAHVRKWLKDTWKALCVEMEAAGLMNDFPCLVIRGICDYSDSHKHKSWQGYAALVAASYAKNLLQFLSTAELREGKHAADICLKLAFKQRERHRSETREAEAMQERFECLRAFSTPRYRDYKDVNPMRIQGTCEWLLSNPKYHSWLDDPDHKLLWVSADPGCGKSVLSKSLIDEQILKLAGGEADVCYFFFKDNDEQNGLCKALCAILHQIFSKNMHLLVNALGAWRRLGPELIGRAHDLWQILIAALEDPQAGCWVLLLDALDECKDSDKDNLMDMLTALAATTAPSLRILVTSRPYDDLRQRFATIARKYPLIHMKGEDADELVRREINIVIQAKVAGLALDFPTERERLTYLWLYLVLDDIKGSLRHSLRPEEQKVPVIVPTVNAAYQKILDRIEAHQLNLAVSVLQVIVGARRPLHVEELAIAVGIADRPHAKSIKQARLNPTGLMDRIRRLCGLFVFFNDSKAYLLHQTAKEFPPGGHSASKIWVFDVISVEEKLAKICMSYLALYSKALDATEGLCKGYSMIESLLDYAEGNIHDHAQGGSFEVHDELLNNLERICSAYNGFDRLLIDRSGRLRLYRSAGDLAPILFAIRLAIRQGDLSRLETTLVSVVSASGEAENHNLIHQAITILDSKGIPLVDWCLQARRTNLAEAVIARGADISLYFPKLMVDAARTGDMDALILLIKYGPSADIDPYSYGFCFAASAGAPVEFFGVAADPELCNKYPGSDFLNRACTALMMAIKEGHDGKRSSDAAESSLELQRTNQDWRAGWRFYAHGHPLMFPVHVHNDKGADQCILLAKARGRYDRRIITLLIEGGIDVNARDIHGVTPLSYPAGCGYHGVCQQLVEAGAAVNAICRGIEWLEKRTYTWMGTALHHAVSSRSSRTVRSLISVGTDVRVGRETFKSEYVSSEYDSSEEACSEEACSEEACSEEACSEEACSEEACSEEACSEEACSEEACSEEARSQDDLGHVDPLLLAALLGFDDIAEILLEAGAVPTTRHLRVCEDETIRGWLVSRVFKDVDL</sequence>
<dbReference type="InterPro" id="IPR036770">
    <property type="entry name" value="Ankyrin_rpt-contain_sf"/>
</dbReference>
<accession>A0A8K0PFS1</accession>
<dbReference type="InterPro" id="IPR007111">
    <property type="entry name" value="NACHT_NTPase"/>
</dbReference>
<dbReference type="Pfam" id="PF01048">
    <property type="entry name" value="PNP_UDP_1"/>
    <property type="match status" value="1"/>
</dbReference>
<dbReference type="EMBL" id="JAESVG020000002">
    <property type="protein sequence ID" value="KAG8630615.1"/>
    <property type="molecule type" value="Genomic_DNA"/>
</dbReference>
<reference evidence="3" key="1">
    <citation type="submission" date="2021-07" db="EMBL/GenBank/DDBJ databases">
        <title>Elsinoe batatas strain:CRI-CJ2 Genome sequencing and assembly.</title>
        <authorList>
            <person name="Huang L."/>
        </authorList>
    </citation>
    <scope>NUCLEOTIDE SEQUENCE</scope>
    <source>
        <strain evidence="3">CRI-CJ2</strain>
    </source>
</reference>
<dbReference type="AlphaFoldDB" id="A0A8K0PFS1"/>
<proteinExistence type="predicted"/>
<dbReference type="Gene3D" id="3.40.50.1580">
    <property type="entry name" value="Nucleoside phosphorylase domain"/>
    <property type="match status" value="1"/>
</dbReference>
<dbReference type="InterPro" id="IPR056884">
    <property type="entry name" value="NPHP3-like_N"/>
</dbReference>
<dbReference type="SUPFAM" id="SSF48403">
    <property type="entry name" value="Ankyrin repeat"/>
    <property type="match status" value="1"/>
</dbReference>
<dbReference type="Pfam" id="PF24883">
    <property type="entry name" value="NPHP3_N"/>
    <property type="match status" value="1"/>
</dbReference>
<dbReference type="InterPro" id="IPR002110">
    <property type="entry name" value="Ankyrin_rpt"/>
</dbReference>
<dbReference type="InterPro" id="IPR053137">
    <property type="entry name" value="NLR-like"/>
</dbReference>
<dbReference type="PANTHER" id="PTHR46082:SF11">
    <property type="entry name" value="AAA+ ATPASE DOMAIN-CONTAINING PROTEIN-RELATED"/>
    <property type="match status" value="1"/>
</dbReference>
<comment type="caution">
    <text evidence="3">The sequence shown here is derived from an EMBL/GenBank/DDBJ whole genome shotgun (WGS) entry which is preliminary data.</text>
</comment>
<evidence type="ECO:0000259" key="2">
    <source>
        <dbReference type="PROSITE" id="PS50837"/>
    </source>
</evidence>
<dbReference type="Gene3D" id="3.40.50.300">
    <property type="entry name" value="P-loop containing nucleotide triphosphate hydrolases"/>
    <property type="match status" value="1"/>
</dbReference>
<dbReference type="PROSITE" id="PS50837">
    <property type="entry name" value="NACHT"/>
    <property type="match status" value="1"/>
</dbReference>
<dbReference type="GO" id="GO:0009116">
    <property type="term" value="P:nucleoside metabolic process"/>
    <property type="evidence" value="ECO:0007669"/>
    <property type="project" value="InterPro"/>
</dbReference>
<dbReference type="SUPFAM" id="SSF52540">
    <property type="entry name" value="P-loop containing nucleoside triphosphate hydrolases"/>
    <property type="match status" value="1"/>
</dbReference>
<organism evidence="3 4">
    <name type="scientific">Elsinoe batatas</name>
    <dbReference type="NCBI Taxonomy" id="2601811"/>
    <lineage>
        <taxon>Eukaryota</taxon>
        <taxon>Fungi</taxon>
        <taxon>Dikarya</taxon>
        <taxon>Ascomycota</taxon>
        <taxon>Pezizomycotina</taxon>
        <taxon>Dothideomycetes</taxon>
        <taxon>Dothideomycetidae</taxon>
        <taxon>Myriangiales</taxon>
        <taxon>Elsinoaceae</taxon>
        <taxon>Elsinoe</taxon>
    </lineage>
</organism>
<evidence type="ECO:0000313" key="4">
    <source>
        <dbReference type="Proteomes" id="UP000809789"/>
    </source>
</evidence>
<feature type="domain" description="NACHT" evidence="2">
    <location>
        <begin position="313"/>
        <end position="458"/>
    </location>
</feature>
<dbReference type="Proteomes" id="UP000809789">
    <property type="component" value="Unassembled WGS sequence"/>
</dbReference>
<keyword evidence="1" id="KW-0677">Repeat</keyword>
<dbReference type="Gene3D" id="1.25.40.20">
    <property type="entry name" value="Ankyrin repeat-containing domain"/>
    <property type="match status" value="1"/>
</dbReference>
<name>A0A8K0PFS1_9PEZI</name>
<keyword evidence="4" id="KW-1185">Reference proteome</keyword>
<dbReference type="InterPro" id="IPR035994">
    <property type="entry name" value="Nucleoside_phosphorylase_sf"/>
</dbReference>
<evidence type="ECO:0000313" key="3">
    <source>
        <dbReference type="EMBL" id="KAG8630615.1"/>
    </source>
</evidence>
<protein>
    <recommendedName>
        <fullName evidence="2">NACHT domain-containing protein</fullName>
    </recommendedName>
</protein>
<dbReference type="InterPro" id="IPR000845">
    <property type="entry name" value="Nucleoside_phosphorylase_d"/>
</dbReference>
<dbReference type="CDD" id="cd09008">
    <property type="entry name" value="MTAN"/>
    <property type="match status" value="1"/>
</dbReference>
<evidence type="ECO:0000256" key="1">
    <source>
        <dbReference type="ARBA" id="ARBA00022737"/>
    </source>
</evidence>
<gene>
    <name evidence="3" type="ORF">KVT40_002234</name>
</gene>
<dbReference type="SMART" id="SM00248">
    <property type="entry name" value="ANK"/>
    <property type="match status" value="6"/>
</dbReference>
<dbReference type="SUPFAM" id="SSF53167">
    <property type="entry name" value="Purine and uridine phosphorylases"/>
    <property type="match status" value="1"/>
</dbReference>